<dbReference type="SUPFAM" id="SSF48317">
    <property type="entry name" value="Acid phosphatase/Vanadium-dependent haloperoxidase"/>
    <property type="match status" value="1"/>
</dbReference>
<keyword evidence="4" id="KW-1185">Reference proteome</keyword>
<accession>A0ABS9L9W0</accession>
<dbReference type="SMART" id="SM00014">
    <property type="entry name" value="acidPPc"/>
    <property type="match status" value="1"/>
</dbReference>
<keyword evidence="1" id="KW-0812">Transmembrane</keyword>
<comment type="caution">
    <text evidence="3">The sequence shown here is derived from an EMBL/GenBank/DDBJ whole genome shotgun (WGS) entry which is preliminary data.</text>
</comment>
<dbReference type="Pfam" id="PF01569">
    <property type="entry name" value="PAP2"/>
    <property type="match status" value="1"/>
</dbReference>
<feature type="transmembrane region" description="Helical" evidence="1">
    <location>
        <begin position="171"/>
        <end position="192"/>
    </location>
</feature>
<feature type="transmembrane region" description="Helical" evidence="1">
    <location>
        <begin position="145"/>
        <end position="164"/>
    </location>
</feature>
<feature type="domain" description="Phosphatidic acid phosphatase type 2/haloperoxidase" evidence="2">
    <location>
        <begin position="107"/>
        <end position="213"/>
    </location>
</feature>
<sequence>MSSPRPQSRVRTRAAVPHRPRRAGRTPVLFWLGAALCAAAFACTYYVFVQTTTGQFLDESAWAEAATGWQLGRGLSLEFLALLPDISAALATLVLLWVTLARRRWRAAAVAAGVVAASAATSWLLKNLLLERPDRGVSMLDHNSLPSGHTTIAAAAALAIFLVVSPRWRPFTAAAGGIYAVLAGSATLINGWHRPADVLAAFLVAGFWTLLAGPLVLRSGGDWNVFRGYGTSWPSSRWWPRLCWLLALLGTATAAVLYWVIARAGAAPTPGTGLLPLFFWAGMALITAAGMLLSALLTWLFSLQAGRT</sequence>
<evidence type="ECO:0000313" key="4">
    <source>
        <dbReference type="Proteomes" id="UP001165368"/>
    </source>
</evidence>
<feature type="transmembrane region" description="Helical" evidence="1">
    <location>
        <begin position="79"/>
        <end position="100"/>
    </location>
</feature>
<feature type="transmembrane region" description="Helical" evidence="1">
    <location>
        <begin position="238"/>
        <end position="261"/>
    </location>
</feature>
<keyword evidence="1" id="KW-0472">Membrane</keyword>
<feature type="transmembrane region" description="Helical" evidence="1">
    <location>
        <begin position="28"/>
        <end position="48"/>
    </location>
</feature>
<dbReference type="RefSeq" id="WP_237822797.1">
    <property type="nucleotide sequence ID" value="NZ_JAKLTQ010000014.1"/>
</dbReference>
<evidence type="ECO:0000259" key="2">
    <source>
        <dbReference type="SMART" id="SM00014"/>
    </source>
</evidence>
<evidence type="ECO:0000313" key="3">
    <source>
        <dbReference type="EMBL" id="MCG2623469.1"/>
    </source>
</evidence>
<proteinExistence type="predicted"/>
<dbReference type="EMBL" id="JAKLTQ010000014">
    <property type="protein sequence ID" value="MCG2623469.1"/>
    <property type="molecule type" value="Genomic_DNA"/>
</dbReference>
<protein>
    <submittedName>
        <fullName evidence="3">Phosphatase PAP2 family protein</fullName>
    </submittedName>
</protein>
<dbReference type="InterPro" id="IPR000326">
    <property type="entry name" value="PAP2/HPO"/>
</dbReference>
<dbReference type="CDD" id="cd01610">
    <property type="entry name" value="PAP2_like"/>
    <property type="match status" value="1"/>
</dbReference>
<dbReference type="Proteomes" id="UP001165368">
    <property type="component" value="Unassembled WGS sequence"/>
</dbReference>
<gene>
    <name evidence="3" type="ORF">LVY72_16350</name>
</gene>
<dbReference type="Gene3D" id="1.20.144.10">
    <property type="entry name" value="Phosphatidic acid phosphatase type 2/haloperoxidase"/>
    <property type="match status" value="1"/>
</dbReference>
<organism evidence="3 4">
    <name type="scientific">Arthrobacter hankyongi</name>
    <dbReference type="NCBI Taxonomy" id="2904801"/>
    <lineage>
        <taxon>Bacteria</taxon>
        <taxon>Bacillati</taxon>
        <taxon>Actinomycetota</taxon>
        <taxon>Actinomycetes</taxon>
        <taxon>Micrococcales</taxon>
        <taxon>Micrococcaceae</taxon>
        <taxon>Arthrobacter</taxon>
    </lineage>
</organism>
<reference evidence="3" key="1">
    <citation type="submission" date="2022-01" db="EMBL/GenBank/DDBJ databases">
        <authorList>
            <person name="Jo J.-H."/>
            <person name="Im W.-T."/>
        </authorList>
    </citation>
    <scope>NUCLEOTIDE SEQUENCE</scope>
    <source>
        <strain evidence="3">I2-34</strain>
    </source>
</reference>
<evidence type="ECO:0000256" key="1">
    <source>
        <dbReference type="SAM" id="Phobius"/>
    </source>
</evidence>
<feature type="transmembrane region" description="Helical" evidence="1">
    <location>
        <begin position="107"/>
        <end position="125"/>
    </location>
</feature>
<keyword evidence="1" id="KW-1133">Transmembrane helix</keyword>
<name>A0ABS9L9W0_9MICC</name>
<feature type="transmembrane region" description="Helical" evidence="1">
    <location>
        <begin position="198"/>
        <end position="217"/>
    </location>
</feature>
<feature type="transmembrane region" description="Helical" evidence="1">
    <location>
        <begin position="277"/>
        <end position="301"/>
    </location>
</feature>
<dbReference type="InterPro" id="IPR036938">
    <property type="entry name" value="PAP2/HPO_sf"/>
</dbReference>